<protein>
    <recommendedName>
        <fullName evidence="3">Urease accessory protein UreD</fullName>
    </recommendedName>
</protein>
<organism evidence="4 5">
    <name type="scientific">Lichenicola cladoniae</name>
    <dbReference type="NCBI Taxonomy" id="1484109"/>
    <lineage>
        <taxon>Bacteria</taxon>
        <taxon>Pseudomonadati</taxon>
        <taxon>Pseudomonadota</taxon>
        <taxon>Alphaproteobacteria</taxon>
        <taxon>Acetobacterales</taxon>
        <taxon>Acetobacteraceae</taxon>
        <taxon>Lichenicola</taxon>
    </lineage>
</organism>
<evidence type="ECO:0000256" key="3">
    <source>
        <dbReference type="HAMAP-Rule" id="MF_01384"/>
    </source>
</evidence>
<keyword evidence="3" id="KW-0963">Cytoplasm</keyword>
<comment type="subcellular location">
    <subcellularLocation>
        <location evidence="3">Cytoplasm</location>
    </subcellularLocation>
</comment>
<keyword evidence="5" id="KW-1185">Reference proteome</keyword>
<dbReference type="GO" id="GO:0016151">
    <property type="term" value="F:nickel cation binding"/>
    <property type="evidence" value="ECO:0007669"/>
    <property type="project" value="UniProtKB-UniRule"/>
</dbReference>
<dbReference type="Proteomes" id="UP000500767">
    <property type="component" value="Chromosome"/>
</dbReference>
<comment type="subunit">
    <text evidence="3">UreD, UreF and UreG form a complex that acts as a GTP-hydrolysis-dependent molecular chaperone, activating the urease apoprotein by helping to assemble the nickel containing metallocenter of UreC. The UreE protein probably delivers the nickel.</text>
</comment>
<reference evidence="4 5" key="1">
    <citation type="journal article" date="2014" name="World J. Microbiol. Biotechnol.">
        <title>Biodiversity and physiological characteristics of Antarctic and Arctic lichens-associated bacteria.</title>
        <authorList>
            <person name="Lee Y.M."/>
            <person name="Kim E.H."/>
            <person name="Lee H.K."/>
            <person name="Hong S.G."/>
        </authorList>
    </citation>
    <scope>NUCLEOTIDE SEQUENCE [LARGE SCALE GENOMIC DNA]</scope>
    <source>
        <strain evidence="4 5">PAMC 26569</strain>
    </source>
</reference>
<evidence type="ECO:0000256" key="2">
    <source>
        <dbReference type="ARBA" id="ARBA00023186"/>
    </source>
</evidence>
<keyword evidence="3" id="KW-0996">Nickel insertion</keyword>
<dbReference type="KEGG" id="lck:HN018_01205"/>
<comment type="function">
    <text evidence="3">Required for maturation of urease via the functional incorporation of the urease nickel metallocenter.</text>
</comment>
<gene>
    <name evidence="3" type="primary">ureD</name>
    <name evidence="4" type="ORF">HN018_01205</name>
</gene>
<dbReference type="EMBL" id="CP053708">
    <property type="protein sequence ID" value="QKE88855.1"/>
    <property type="molecule type" value="Genomic_DNA"/>
</dbReference>
<keyword evidence="2 3" id="KW-0143">Chaperone</keyword>
<dbReference type="AlphaFoldDB" id="A0A6M8HL31"/>
<proteinExistence type="inferred from homology"/>
<dbReference type="PANTHER" id="PTHR33643:SF1">
    <property type="entry name" value="UREASE ACCESSORY PROTEIN D"/>
    <property type="match status" value="1"/>
</dbReference>
<comment type="similarity">
    <text evidence="1 3">Belongs to the UreD family.</text>
</comment>
<dbReference type="HAMAP" id="MF_01384">
    <property type="entry name" value="UreD"/>
    <property type="match status" value="1"/>
</dbReference>
<accession>A0A6M8HL31</accession>
<dbReference type="RefSeq" id="WP_171832818.1">
    <property type="nucleotide sequence ID" value="NZ_CP053708.1"/>
</dbReference>
<evidence type="ECO:0000313" key="5">
    <source>
        <dbReference type="Proteomes" id="UP000500767"/>
    </source>
</evidence>
<evidence type="ECO:0000256" key="1">
    <source>
        <dbReference type="ARBA" id="ARBA00007177"/>
    </source>
</evidence>
<evidence type="ECO:0000313" key="4">
    <source>
        <dbReference type="EMBL" id="QKE88855.1"/>
    </source>
</evidence>
<sequence length="286" mass="30230">MHANDAAPPGLQRSRGSFQLSVGVAGPRAGAPTRIRTLGQVGCLKLLFPRTDPSAPLEAVMVNISGGIAAGDKLSGRIACLPGSRLVVASQAAERCYRARACEDAARVDMSIRLDAGASLDWLPQETILFDGAVLERRLEVDMEADARFLGIESRVFGRAGSGETVNTLRLRDSMRIRRGGRLCFVDALKWDGDAAAALAQPAIGNGATLSAMIVLVSPDAPARLGGVRAALGDDLPAGVSAAASAWNGLLVVRVLSTHDIGHRRVTRRVLERLLDQGMLPRVWQG</sequence>
<dbReference type="PANTHER" id="PTHR33643">
    <property type="entry name" value="UREASE ACCESSORY PROTEIN D"/>
    <property type="match status" value="1"/>
</dbReference>
<dbReference type="GO" id="GO:0005737">
    <property type="term" value="C:cytoplasm"/>
    <property type="evidence" value="ECO:0007669"/>
    <property type="project" value="UniProtKB-SubCell"/>
</dbReference>
<dbReference type="Pfam" id="PF01774">
    <property type="entry name" value="UreD"/>
    <property type="match status" value="1"/>
</dbReference>
<dbReference type="InterPro" id="IPR002669">
    <property type="entry name" value="UreD"/>
</dbReference>
<name>A0A6M8HL31_9PROT</name>